<dbReference type="RefSeq" id="WP_009649580.1">
    <property type="nucleotide sequence ID" value="NC_009715.2"/>
</dbReference>
<keyword evidence="14" id="KW-1185">Reference proteome</keyword>
<dbReference type="Pfam" id="PF21082">
    <property type="entry name" value="MS_channel_3rd"/>
    <property type="match status" value="1"/>
</dbReference>
<dbReference type="GO" id="GO:0005886">
    <property type="term" value="C:plasma membrane"/>
    <property type="evidence" value="ECO:0007669"/>
    <property type="project" value="UniProtKB-SubCell"/>
</dbReference>
<evidence type="ECO:0000259" key="12">
    <source>
        <dbReference type="Pfam" id="PF21088"/>
    </source>
</evidence>
<feature type="signal peptide" evidence="9">
    <location>
        <begin position="1"/>
        <end position="17"/>
    </location>
</feature>
<dbReference type="SUPFAM" id="SSF82689">
    <property type="entry name" value="Mechanosensitive channel protein MscS (YggB), C-terminal domain"/>
    <property type="match status" value="1"/>
</dbReference>
<dbReference type="InterPro" id="IPR010920">
    <property type="entry name" value="LSM_dom_sf"/>
</dbReference>
<dbReference type="PROSITE" id="PS01246">
    <property type="entry name" value="UPF0003"/>
    <property type="match status" value="1"/>
</dbReference>
<dbReference type="Proteomes" id="UP000006380">
    <property type="component" value="Chromosome"/>
</dbReference>
<feature type="transmembrane region" description="Helical" evidence="8">
    <location>
        <begin position="363"/>
        <end position="385"/>
    </location>
</feature>
<dbReference type="InterPro" id="IPR006685">
    <property type="entry name" value="MscS_channel_2nd"/>
</dbReference>
<dbReference type="EMBL" id="CP000767">
    <property type="protein sequence ID" value="EAU00838.1"/>
    <property type="molecule type" value="Genomic_DNA"/>
</dbReference>
<keyword evidence="9" id="KW-0732">Signal</keyword>
<organism evidence="13 14">
    <name type="scientific">Campylobacter curvus (strain 525.92)</name>
    <dbReference type="NCBI Taxonomy" id="360105"/>
    <lineage>
        <taxon>Bacteria</taxon>
        <taxon>Pseudomonadati</taxon>
        <taxon>Campylobacterota</taxon>
        <taxon>Epsilonproteobacteria</taxon>
        <taxon>Campylobacterales</taxon>
        <taxon>Campylobacteraceae</taxon>
        <taxon>Campylobacter</taxon>
    </lineage>
</organism>
<dbReference type="SUPFAM" id="SSF82861">
    <property type="entry name" value="Mechanosensitive channel protein MscS (YggB), transmembrane region"/>
    <property type="match status" value="1"/>
</dbReference>
<sequence>MSKILFSLLLCLVFAFGADNNNTDQNDTNIVDITKQIQTLNAQIQILKAQQTDANSSVKSSNLDTLEKKKSRLLDKIPLSIMQIDVKQKDIDKFKLQKASLEKKVARYEKQDDKDLYIKNAIELEKMKIGESYFTTLVNLENIFKNGAKAGSIKDLIDTGLLNLQTNSYVSIKELKDSLGDNTNAYDSALSDLELQKETSEEILTYLKANAELLSSNLILSELNLTNAIEYINKLVPLNSAKFNTGKIVIIIVVFAFFVSLTRLLAKLTYWLMSLLTSLQESKDIKDQILDIIKKPITCLLIIYALNICIGIGFYPAPMPINTANVFSIIDIAGFTWLILAILDGYGTLLLGKIAQKSGRKEVVNLVLKIVYFIIIILALLMVLSRLGFDISALIASLGIGGLAVAFAAKDIIANFFASVMLLFDNAFSQGDWIVCGDIEGTVVEIGLRKTTVRSLDNALIFVPNSKLTSDPIKNWSRRKVGRNIKMTIGLTYDSKPPVILKCIDEIRQMLLEHPKISKSDNGGAFRAKDSRSRFKQNIVSIDDLAGYKSRLWVWLDKLNDSSIDININCFTKTIVGDEYVLVKQDIIFKIMDIVENNGLSFAFPSQSLYVENAGSNELQPILNNDKISKETV</sequence>
<evidence type="ECO:0000256" key="3">
    <source>
        <dbReference type="ARBA" id="ARBA00022475"/>
    </source>
</evidence>
<dbReference type="HOGENOM" id="CLU_026710_0_0_7"/>
<feature type="transmembrane region" description="Helical" evidence="8">
    <location>
        <begin position="391"/>
        <end position="409"/>
    </location>
</feature>
<dbReference type="Gene3D" id="2.30.30.60">
    <property type="match status" value="1"/>
</dbReference>
<dbReference type="SUPFAM" id="SSF50182">
    <property type="entry name" value="Sm-like ribonucleoproteins"/>
    <property type="match status" value="1"/>
</dbReference>
<name>A7H141_CAMC5</name>
<evidence type="ECO:0000313" key="13">
    <source>
        <dbReference type="EMBL" id="EAU00838.1"/>
    </source>
</evidence>
<dbReference type="PANTHER" id="PTHR43634:SF2">
    <property type="entry name" value="LOW CONDUCTANCE MECHANOSENSITIVE CHANNEL YNAI"/>
    <property type="match status" value="1"/>
</dbReference>
<dbReference type="InterPro" id="IPR045042">
    <property type="entry name" value="YnaI-like"/>
</dbReference>
<evidence type="ECO:0000256" key="8">
    <source>
        <dbReference type="SAM" id="Phobius"/>
    </source>
</evidence>
<evidence type="ECO:0000256" key="9">
    <source>
        <dbReference type="SAM" id="SignalP"/>
    </source>
</evidence>
<keyword evidence="5 8" id="KW-1133">Transmembrane helix</keyword>
<dbReference type="InterPro" id="IPR049142">
    <property type="entry name" value="MS_channel_1st"/>
</dbReference>
<keyword evidence="7" id="KW-0175">Coiled coil</keyword>
<dbReference type="InterPro" id="IPR049278">
    <property type="entry name" value="MS_channel_C"/>
</dbReference>
<keyword evidence="3" id="KW-1003">Cell membrane</keyword>
<accession>A7H141</accession>
<evidence type="ECO:0000256" key="4">
    <source>
        <dbReference type="ARBA" id="ARBA00022692"/>
    </source>
</evidence>
<evidence type="ECO:0000256" key="1">
    <source>
        <dbReference type="ARBA" id="ARBA00004651"/>
    </source>
</evidence>
<comment type="similarity">
    <text evidence="2">Belongs to the MscS (TC 1.A.23) family.</text>
</comment>
<feature type="chain" id="PRO_5002709121" evidence="9">
    <location>
        <begin position="18"/>
        <end position="633"/>
    </location>
</feature>
<evidence type="ECO:0000259" key="11">
    <source>
        <dbReference type="Pfam" id="PF21082"/>
    </source>
</evidence>
<dbReference type="OrthoDB" id="9775207at2"/>
<dbReference type="AlphaFoldDB" id="A7H141"/>
<dbReference type="InterPro" id="IPR011014">
    <property type="entry name" value="MscS_channel_TM-2"/>
</dbReference>
<feature type="domain" description="Mechanosensitive ion channel transmembrane helices 2/3" evidence="12">
    <location>
        <begin position="369"/>
        <end position="410"/>
    </location>
</feature>
<dbReference type="Pfam" id="PF21088">
    <property type="entry name" value="MS_channel_1st"/>
    <property type="match status" value="1"/>
</dbReference>
<evidence type="ECO:0000256" key="6">
    <source>
        <dbReference type="ARBA" id="ARBA00023136"/>
    </source>
</evidence>
<protein>
    <submittedName>
        <fullName evidence="13">Mechanosensitive ion channel family protein</fullName>
    </submittedName>
</protein>
<keyword evidence="6 8" id="KW-0472">Membrane</keyword>
<dbReference type="InterPro" id="IPR011066">
    <property type="entry name" value="MscS_channel_C_sf"/>
</dbReference>
<keyword evidence="4 8" id="KW-0812">Transmembrane</keyword>
<gene>
    <name evidence="13" type="ORF">CCV52592_2117</name>
</gene>
<evidence type="ECO:0000313" key="14">
    <source>
        <dbReference type="Proteomes" id="UP000006380"/>
    </source>
</evidence>
<comment type="subcellular location">
    <subcellularLocation>
        <location evidence="1">Cell membrane</location>
        <topology evidence="1">Multi-pass membrane protein</topology>
    </subcellularLocation>
</comment>
<dbReference type="Gene3D" id="1.10.287.1260">
    <property type="match status" value="1"/>
</dbReference>
<feature type="domain" description="Mechanosensitive ion channel MscS C-terminal" evidence="11">
    <location>
        <begin position="485"/>
        <end position="602"/>
    </location>
</feature>
<dbReference type="KEGG" id="ccv:CCV52592_2117"/>
<dbReference type="InterPro" id="IPR023408">
    <property type="entry name" value="MscS_beta-dom_sf"/>
</dbReference>
<feature type="transmembrane region" description="Helical" evidence="8">
    <location>
        <begin position="248"/>
        <end position="276"/>
    </location>
</feature>
<evidence type="ECO:0000259" key="10">
    <source>
        <dbReference type="Pfam" id="PF00924"/>
    </source>
</evidence>
<dbReference type="Pfam" id="PF00924">
    <property type="entry name" value="MS_channel_2nd"/>
    <property type="match status" value="1"/>
</dbReference>
<evidence type="ECO:0000256" key="5">
    <source>
        <dbReference type="ARBA" id="ARBA00022989"/>
    </source>
</evidence>
<reference evidence="13" key="1">
    <citation type="submission" date="2016-07" db="EMBL/GenBank/DDBJ databases">
        <title>Comparative genomics of the Campylobacter concisus group.</title>
        <authorList>
            <person name="Miller W.G."/>
            <person name="Yee E."/>
            <person name="Chapman M.H."/>
            <person name="Huynh S."/>
            <person name="Bono J.L."/>
            <person name="On S.L.W."/>
            <person name="StLeger J."/>
            <person name="Foster G."/>
            <person name="Parker C.T."/>
        </authorList>
    </citation>
    <scope>NUCLEOTIDE SEQUENCE</scope>
    <source>
        <strain evidence="13">525.92</strain>
    </source>
</reference>
<dbReference type="Gene3D" id="3.30.70.100">
    <property type="match status" value="1"/>
</dbReference>
<evidence type="ECO:0000256" key="7">
    <source>
        <dbReference type="SAM" id="Coils"/>
    </source>
</evidence>
<feature type="coiled-coil region" evidence="7">
    <location>
        <begin position="84"/>
        <end position="111"/>
    </location>
</feature>
<proteinExistence type="inferred from homology"/>
<dbReference type="STRING" id="360105.CCV52592_2117"/>
<dbReference type="InterPro" id="IPR006686">
    <property type="entry name" value="MscS_channel_CS"/>
</dbReference>
<feature type="transmembrane region" description="Helical" evidence="8">
    <location>
        <begin position="329"/>
        <end position="351"/>
    </location>
</feature>
<dbReference type="GO" id="GO:0008381">
    <property type="term" value="F:mechanosensitive monoatomic ion channel activity"/>
    <property type="evidence" value="ECO:0007669"/>
    <property type="project" value="UniProtKB-ARBA"/>
</dbReference>
<dbReference type="PANTHER" id="PTHR43634">
    <property type="entry name" value="OW CONDUCTANCE MECHANOSENSITIVE CHANNEL"/>
    <property type="match status" value="1"/>
</dbReference>
<feature type="transmembrane region" description="Helical" evidence="8">
    <location>
        <begin position="297"/>
        <end position="317"/>
    </location>
</feature>
<evidence type="ECO:0000256" key="2">
    <source>
        <dbReference type="ARBA" id="ARBA00008017"/>
    </source>
</evidence>
<feature type="domain" description="Mechanosensitive ion channel MscS" evidence="10">
    <location>
        <begin position="411"/>
        <end position="478"/>
    </location>
</feature>